<dbReference type="eggNOG" id="ENOG502ZCQB">
    <property type="taxonomic scope" value="Bacteria"/>
</dbReference>
<dbReference type="OrthoDB" id="9182261at2"/>
<dbReference type="RefSeq" id="WP_036561185.1">
    <property type="nucleotide sequence ID" value="NZ_JRNI01000106.1"/>
</dbReference>
<reference evidence="1 2" key="1">
    <citation type="submission" date="2014-07" db="EMBL/GenBank/DDBJ databases">
        <authorList>
            <person name="McCorrison J."/>
            <person name="Sanka R."/>
            <person name="Torralba M."/>
            <person name="Gillis M."/>
            <person name="Haft D.H."/>
            <person name="Methe B."/>
            <person name="Sutton G."/>
            <person name="Nelson K.E."/>
        </authorList>
    </citation>
    <scope>NUCLEOTIDE SEQUENCE [LARGE SCALE GENOMIC DNA]</scope>
    <source>
        <strain evidence="1 2">DNF00040</strain>
    </source>
</reference>
<comment type="caution">
    <text evidence="1">The sequence shown here is derived from an EMBL/GenBank/DDBJ whole genome shotgun (WGS) entry which is preliminary data.</text>
</comment>
<evidence type="ECO:0000313" key="2">
    <source>
        <dbReference type="Proteomes" id="UP000029629"/>
    </source>
</evidence>
<name>A0A096AW35_9BURK</name>
<sequence length="80" mass="8661">MKKVIDSSGAVIGLFDGTTVKDELGKVVYWITDAEAFAPSSYSDINLQSFNKGQFGFIGKISEGQCIYANEVIFEIVDGS</sequence>
<dbReference type="EMBL" id="JRNI01000106">
    <property type="protein sequence ID" value="KGF25224.1"/>
    <property type="molecule type" value="Genomic_DNA"/>
</dbReference>
<evidence type="ECO:0000313" key="1">
    <source>
        <dbReference type="EMBL" id="KGF25224.1"/>
    </source>
</evidence>
<proteinExistence type="predicted"/>
<keyword evidence="2" id="KW-1185">Reference proteome</keyword>
<dbReference type="Proteomes" id="UP000029629">
    <property type="component" value="Unassembled WGS sequence"/>
</dbReference>
<gene>
    <name evidence="1" type="ORF">HMPREF2130_11465</name>
</gene>
<protein>
    <submittedName>
        <fullName evidence="1">Uncharacterized protein</fullName>
    </submittedName>
</protein>
<accession>A0A096AW35</accession>
<dbReference type="AlphaFoldDB" id="A0A096AW35"/>
<organism evidence="1 2">
    <name type="scientific">Oligella urethralis DNF00040</name>
    <dbReference type="NCBI Taxonomy" id="1401065"/>
    <lineage>
        <taxon>Bacteria</taxon>
        <taxon>Pseudomonadati</taxon>
        <taxon>Pseudomonadota</taxon>
        <taxon>Betaproteobacteria</taxon>
        <taxon>Burkholderiales</taxon>
        <taxon>Alcaligenaceae</taxon>
        <taxon>Oligella</taxon>
    </lineage>
</organism>